<protein>
    <submittedName>
        <fullName evidence="2">Uncharacterized protein</fullName>
    </submittedName>
</protein>
<dbReference type="OrthoDB" id="3250101at2759"/>
<evidence type="ECO:0000256" key="1">
    <source>
        <dbReference type="SAM" id="MobiDB-lite"/>
    </source>
</evidence>
<feature type="compositionally biased region" description="Polar residues" evidence="1">
    <location>
        <begin position="98"/>
        <end position="107"/>
    </location>
</feature>
<organism evidence="2 3">
    <name type="scientific">Austropuccinia psidii MF-1</name>
    <dbReference type="NCBI Taxonomy" id="1389203"/>
    <lineage>
        <taxon>Eukaryota</taxon>
        <taxon>Fungi</taxon>
        <taxon>Dikarya</taxon>
        <taxon>Basidiomycota</taxon>
        <taxon>Pucciniomycotina</taxon>
        <taxon>Pucciniomycetes</taxon>
        <taxon>Pucciniales</taxon>
        <taxon>Sphaerophragmiaceae</taxon>
        <taxon>Austropuccinia</taxon>
    </lineage>
</organism>
<dbReference type="AlphaFoldDB" id="A0A9Q3J4U6"/>
<comment type="caution">
    <text evidence="2">The sequence shown here is derived from an EMBL/GenBank/DDBJ whole genome shotgun (WGS) entry which is preliminary data.</text>
</comment>
<proteinExistence type="predicted"/>
<evidence type="ECO:0000313" key="3">
    <source>
        <dbReference type="Proteomes" id="UP000765509"/>
    </source>
</evidence>
<feature type="compositionally biased region" description="Acidic residues" evidence="1">
    <location>
        <begin position="157"/>
        <end position="166"/>
    </location>
</feature>
<feature type="compositionally biased region" description="Basic and acidic residues" evidence="1">
    <location>
        <begin position="129"/>
        <end position="156"/>
    </location>
</feature>
<keyword evidence="3" id="KW-1185">Reference proteome</keyword>
<dbReference type="Proteomes" id="UP000765509">
    <property type="component" value="Unassembled WGS sequence"/>
</dbReference>
<feature type="region of interest" description="Disordered" evidence="1">
    <location>
        <begin position="89"/>
        <end position="112"/>
    </location>
</feature>
<dbReference type="EMBL" id="AVOT02062386">
    <property type="protein sequence ID" value="MBW0555421.1"/>
    <property type="molecule type" value="Genomic_DNA"/>
</dbReference>
<name>A0A9Q3J4U6_9BASI</name>
<sequence>MENSFEEAIFNIERDRPISWLLKQKDRLTALHPDISETMVHKRILRKCGCDLEHAIRSKCIEPFSTEDYINATEDINTRTKSFRNWYKPPIENKTSRKPISTLNNPQDRAPLRFHECGSTSHFANTCPKETRINETETDKKDDPKEANDVSLHESDSETSEEEELTDQLGIENTNVSFDVTEVHTHLPQYSDECMDLIHVQEAKMQRPKPARGKGHTSGSFYITNIVINNK</sequence>
<gene>
    <name evidence="2" type="ORF">O181_095136</name>
</gene>
<feature type="region of interest" description="Disordered" evidence="1">
    <location>
        <begin position="125"/>
        <end position="170"/>
    </location>
</feature>
<evidence type="ECO:0000313" key="2">
    <source>
        <dbReference type="EMBL" id="MBW0555421.1"/>
    </source>
</evidence>
<accession>A0A9Q3J4U6</accession>
<reference evidence="2" key="1">
    <citation type="submission" date="2021-03" db="EMBL/GenBank/DDBJ databases">
        <title>Draft genome sequence of rust myrtle Austropuccinia psidii MF-1, a brazilian biotype.</title>
        <authorList>
            <person name="Quecine M.C."/>
            <person name="Pachon D.M.R."/>
            <person name="Bonatelli M.L."/>
            <person name="Correr F.H."/>
            <person name="Franceschini L.M."/>
            <person name="Leite T.F."/>
            <person name="Margarido G.R.A."/>
            <person name="Almeida C.A."/>
            <person name="Ferrarezi J.A."/>
            <person name="Labate C.A."/>
        </authorList>
    </citation>
    <scope>NUCLEOTIDE SEQUENCE</scope>
    <source>
        <strain evidence="2">MF-1</strain>
    </source>
</reference>